<proteinExistence type="predicted"/>
<dbReference type="Proteomes" id="UP000177092">
    <property type="component" value="Unassembled WGS sequence"/>
</dbReference>
<comment type="caution">
    <text evidence="1">The sequence shown here is derived from an EMBL/GenBank/DDBJ whole genome shotgun (WGS) entry which is preliminary data.</text>
</comment>
<evidence type="ECO:0000313" key="2">
    <source>
        <dbReference type="Proteomes" id="UP000177092"/>
    </source>
</evidence>
<sequence>MKILVFTEGTILMHSTCGGITREQRAQQSKNRVRTYINTLLKQVSRIRSIHDYRNYIPVGNAVKKLNNWKRQEAEIYYLTSRTAPEEIADIQSVLNKYNFPDNQNLLYRKQGEQYKDVAERLLPDIIVEDDCESIGGEIEMTYPHIRADLKSKIKSIIVKEFGGIDHLPNDIKELFTIQ</sequence>
<accession>A0A1F6AAM9</accession>
<protein>
    <submittedName>
        <fullName evidence="1">Uncharacterized protein</fullName>
    </submittedName>
</protein>
<name>A0A1F6AAM9_9BACT</name>
<organism evidence="1 2">
    <name type="scientific">Candidatus Gottesmanbacteria bacterium RIFCSPHIGHO2_02_FULL_40_13</name>
    <dbReference type="NCBI Taxonomy" id="1798384"/>
    <lineage>
        <taxon>Bacteria</taxon>
        <taxon>Candidatus Gottesmaniibacteriota</taxon>
    </lineage>
</organism>
<gene>
    <name evidence="1" type="ORF">A3D03_05605</name>
</gene>
<reference evidence="1 2" key="1">
    <citation type="journal article" date="2016" name="Nat. Commun.">
        <title>Thousands of microbial genomes shed light on interconnected biogeochemical processes in an aquifer system.</title>
        <authorList>
            <person name="Anantharaman K."/>
            <person name="Brown C.T."/>
            <person name="Hug L.A."/>
            <person name="Sharon I."/>
            <person name="Castelle C.J."/>
            <person name="Probst A.J."/>
            <person name="Thomas B.C."/>
            <person name="Singh A."/>
            <person name="Wilkins M.J."/>
            <person name="Karaoz U."/>
            <person name="Brodie E.L."/>
            <person name="Williams K.H."/>
            <person name="Hubbard S.S."/>
            <person name="Banfield J.F."/>
        </authorList>
    </citation>
    <scope>NUCLEOTIDE SEQUENCE [LARGE SCALE GENOMIC DNA]</scope>
</reference>
<dbReference type="STRING" id="1798384.A3D03_05605"/>
<dbReference type="EMBL" id="MFJN01000023">
    <property type="protein sequence ID" value="OGG21367.1"/>
    <property type="molecule type" value="Genomic_DNA"/>
</dbReference>
<evidence type="ECO:0000313" key="1">
    <source>
        <dbReference type="EMBL" id="OGG21367.1"/>
    </source>
</evidence>
<dbReference type="AlphaFoldDB" id="A0A1F6AAM9"/>